<keyword evidence="2 6" id="KW-0698">rRNA processing</keyword>
<dbReference type="CDD" id="cd11715">
    <property type="entry name" value="THUMP_AdoMetMT"/>
    <property type="match status" value="1"/>
</dbReference>
<dbReference type="CDD" id="cd02440">
    <property type="entry name" value="AdoMet_MTases"/>
    <property type="match status" value="1"/>
</dbReference>
<reference evidence="9 10" key="1">
    <citation type="submission" date="2018-10" db="EMBL/GenBank/DDBJ databases">
        <title>Genomic Encyclopedia of Type Strains, Phase IV (KMG-IV): sequencing the most valuable type-strain genomes for metagenomic binning, comparative biology and taxonomic classification.</title>
        <authorList>
            <person name="Goeker M."/>
        </authorList>
    </citation>
    <scope>NUCLEOTIDE SEQUENCE [LARGE SCALE GENOMIC DNA]</scope>
    <source>
        <strain evidence="9 10">DSM 12769</strain>
    </source>
</reference>
<dbReference type="GO" id="GO:0070043">
    <property type="term" value="F:rRNA (guanine-N7-)-methyltransferase activity"/>
    <property type="evidence" value="ECO:0007669"/>
    <property type="project" value="UniProtKB-UniRule"/>
</dbReference>
<dbReference type="PROSITE" id="PS51165">
    <property type="entry name" value="THUMP"/>
    <property type="match status" value="1"/>
</dbReference>
<evidence type="ECO:0000256" key="7">
    <source>
        <dbReference type="PROSITE-ProRule" id="PRU00529"/>
    </source>
</evidence>
<evidence type="ECO:0000313" key="9">
    <source>
        <dbReference type="EMBL" id="RLK50811.1"/>
    </source>
</evidence>
<proteinExistence type="inferred from homology"/>
<dbReference type="NCBIfam" id="NF008748">
    <property type="entry name" value="PRK11783.1"/>
    <property type="match status" value="1"/>
</dbReference>
<dbReference type="EC" id="2.1.1.264" evidence="6"/>
<sequence>MSEQYALFAACPRGLETALAQELVTLGAEKPRALRAGVSWEGDLVQALRVCLWSRLATRVLLGLGAFPVTDADSLYEAARGVPWDEHLLPGDTLAVDFHGSSEAVRHTRFGAQRVKDGVVDYMRAQGQPRPAVDTTAPDLRINAVLAGGRLRLSIDLSGESLHRRGYRQGGGRAPLKENLAAGILWLAGWPEVAEQGGGLLDPMCGSGTLVIEGAMIAQDRAPGLARERWGFERWAGHVPVHWKRLLEEARERAAAGAQRRLALVGYDQDPSAIRIALAARERAGLRDAVHFERRDIDRAEPVGQSPGLVVVNPPYGERLGQRQALVSLYTALGARLRSDFGGWRGAVFTAAPELLDYLGLSLDSRHALYNGALESRLAVFSLREQRGQQRSAGANALANRLQKNHRHLRRWLRRESVSAWRLYDGDLPEYALAVDVYETESGRHAHVQEYQAPRSVDPRSARRRLREALEVIAEHLEIGPDQVHLKVRRRQKGAAQYRPVDQTGERLVVREGAARLYINLRDYLDTGLFLDHRMTRLRLGELATGRRFLNLFAYTGAATVHAALGGAKHTTTVDLSRTYLDWARDNLRLNGVEPGAQHHLERADCLAWLAEQSRQRPGQYDLIFMDPPTFSNSKRMRESFDVQRDHPRLVRQAMQLLAPGGLLVFSCNRRGFKLDEGVVAEFSCRDTTRDTIPPDYTRNPGVHVCWEIQH</sequence>
<evidence type="ECO:0000256" key="4">
    <source>
        <dbReference type="ARBA" id="ARBA00022679"/>
    </source>
</evidence>
<dbReference type="InterPro" id="IPR004114">
    <property type="entry name" value="THUMP_dom"/>
</dbReference>
<dbReference type="InterPro" id="IPR019614">
    <property type="entry name" value="SAM-dep_methyl-trfase"/>
</dbReference>
<dbReference type="InterPro" id="IPR029063">
    <property type="entry name" value="SAM-dependent_MTases_sf"/>
</dbReference>
<comment type="catalytic activity">
    <reaction evidence="6">
        <text>guanosine(2069) in 23S rRNA + S-adenosyl-L-methionine = N(2)-methylguanosine(2069) in 23S rRNA + S-adenosyl-L-homocysteine + H(+)</text>
        <dbReference type="Rhea" id="RHEA:43772"/>
        <dbReference type="Rhea" id="RHEA-COMP:10688"/>
        <dbReference type="Rhea" id="RHEA-COMP:10689"/>
        <dbReference type="ChEBI" id="CHEBI:15378"/>
        <dbReference type="ChEBI" id="CHEBI:57856"/>
        <dbReference type="ChEBI" id="CHEBI:59789"/>
        <dbReference type="ChEBI" id="CHEBI:74269"/>
        <dbReference type="ChEBI" id="CHEBI:74481"/>
        <dbReference type="EC" id="2.1.1.264"/>
    </reaction>
</comment>
<evidence type="ECO:0000313" key="10">
    <source>
        <dbReference type="Proteomes" id="UP000275461"/>
    </source>
</evidence>
<comment type="subcellular location">
    <subcellularLocation>
        <location evidence="6">Cytoplasm</location>
    </subcellularLocation>
</comment>
<dbReference type="Pfam" id="PF10672">
    <property type="entry name" value="Methyltrans_SAM"/>
    <property type="match status" value="1"/>
</dbReference>
<dbReference type="EC" id="2.1.1.173" evidence="6"/>
<dbReference type="InterPro" id="IPR017244">
    <property type="entry name" value="23SrRNA_methyltr_KL"/>
</dbReference>
<evidence type="ECO:0000256" key="6">
    <source>
        <dbReference type="HAMAP-Rule" id="MF_01858"/>
    </source>
</evidence>
<evidence type="ECO:0000259" key="8">
    <source>
        <dbReference type="PROSITE" id="PS51165"/>
    </source>
</evidence>
<dbReference type="Gene3D" id="3.30.2130.30">
    <property type="match status" value="1"/>
</dbReference>
<dbReference type="InterPro" id="IPR054170">
    <property type="entry name" value="RlmL_1st"/>
</dbReference>
<organism evidence="9 10">
    <name type="scientific">Alkalispirillum mobile</name>
    <dbReference type="NCBI Taxonomy" id="85925"/>
    <lineage>
        <taxon>Bacteria</taxon>
        <taxon>Pseudomonadati</taxon>
        <taxon>Pseudomonadota</taxon>
        <taxon>Gammaproteobacteria</taxon>
        <taxon>Chromatiales</taxon>
        <taxon>Ectothiorhodospiraceae</taxon>
        <taxon>Alkalispirillum</taxon>
    </lineage>
</organism>
<evidence type="ECO:0000256" key="5">
    <source>
        <dbReference type="ARBA" id="ARBA00022691"/>
    </source>
</evidence>
<name>A0A498CES4_9GAMM</name>
<comment type="function">
    <text evidence="6">Specifically methylates the guanine in position 2445 (m2G2445) and the guanine in position 2069 (m7G2069) of 23S rRNA.</text>
</comment>
<comment type="catalytic activity">
    <reaction evidence="6">
        <text>guanosine(2445) in 23S rRNA + S-adenosyl-L-methionine = N(2)-methylguanosine(2445) in 23S rRNA + S-adenosyl-L-homocysteine + H(+)</text>
        <dbReference type="Rhea" id="RHEA:42740"/>
        <dbReference type="Rhea" id="RHEA-COMP:10215"/>
        <dbReference type="Rhea" id="RHEA-COMP:10216"/>
        <dbReference type="ChEBI" id="CHEBI:15378"/>
        <dbReference type="ChEBI" id="CHEBI:57856"/>
        <dbReference type="ChEBI" id="CHEBI:59789"/>
        <dbReference type="ChEBI" id="CHEBI:74269"/>
        <dbReference type="ChEBI" id="CHEBI:74481"/>
        <dbReference type="EC" id="2.1.1.173"/>
    </reaction>
</comment>
<gene>
    <name evidence="6" type="primary">rlmL</name>
    <name evidence="9" type="ORF">DFR31_0719</name>
</gene>
<comment type="caution">
    <text evidence="9">The sequence shown here is derived from an EMBL/GenBank/DDBJ whole genome shotgun (WGS) entry which is preliminary data.</text>
</comment>
<keyword evidence="5 6" id="KW-0949">S-adenosyl-L-methionine</keyword>
<dbReference type="GO" id="GO:0052915">
    <property type="term" value="F:23S rRNA (guanine(2445)-N(2))-methyltransferase activity"/>
    <property type="evidence" value="ECO:0007669"/>
    <property type="project" value="UniProtKB-UniRule"/>
</dbReference>
<dbReference type="PROSITE" id="PS01261">
    <property type="entry name" value="UPF0020"/>
    <property type="match status" value="1"/>
</dbReference>
<dbReference type="OrthoDB" id="9809404at2"/>
<dbReference type="InterPro" id="IPR053943">
    <property type="entry name" value="RlmKL-like_Mtase_CS"/>
</dbReference>
<dbReference type="RefSeq" id="WP_121441268.1">
    <property type="nucleotide sequence ID" value="NZ_RCDA01000001.1"/>
</dbReference>
<keyword evidence="1 6" id="KW-0963">Cytoplasm</keyword>
<keyword evidence="4 6" id="KW-0808">Transferase</keyword>
<keyword evidence="7" id="KW-0694">RNA-binding</keyword>
<dbReference type="Pfam" id="PF01170">
    <property type="entry name" value="UPF0020"/>
    <property type="match status" value="1"/>
</dbReference>
<evidence type="ECO:0000256" key="3">
    <source>
        <dbReference type="ARBA" id="ARBA00022603"/>
    </source>
</evidence>
<dbReference type="SMART" id="SM00981">
    <property type="entry name" value="THUMP"/>
    <property type="match status" value="1"/>
</dbReference>
<accession>A0A498CES4</accession>
<feature type="domain" description="THUMP" evidence="8">
    <location>
        <begin position="46"/>
        <end position="157"/>
    </location>
</feature>
<dbReference type="EMBL" id="RCDA01000001">
    <property type="protein sequence ID" value="RLK50811.1"/>
    <property type="molecule type" value="Genomic_DNA"/>
</dbReference>
<dbReference type="GO" id="GO:0003723">
    <property type="term" value="F:RNA binding"/>
    <property type="evidence" value="ECO:0007669"/>
    <property type="project" value="UniProtKB-UniRule"/>
</dbReference>
<dbReference type="SUPFAM" id="SSF53335">
    <property type="entry name" value="S-adenosyl-L-methionine-dependent methyltransferases"/>
    <property type="match status" value="2"/>
</dbReference>
<dbReference type="InterPro" id="IPR000241">
    <property type="entry name" value="RlmKL-like_Mtase"/>
</dbReference>
<dbReference type="PANTHER" id="PTHR47313">
    <property type="entry name" value="RIBOSOMAL RNA LARGE SUBUNIT METHYLTRANSFERASE K/L"/>
    <property type="match status" value="1"/>
</dbReference>
<dbReference type="Pfam" id="PF02926">
    <property type="entry name" value="THUMP"/>
    <property type="match status" value="1"/>
</dbReference>
<comment type="similarity">
    <text evidence="6">Belongs to the methyltransferase superfamily. RlmKL family.</text>
</comment>
<keyword evidence="3 6" id="KW-0489">Methyltransferase</keyword>
<protein>
    <recommendedName>
        <fullName evidence="6">Ribosomal RNA large subunit methyltransferase K/L</fullName>
    </recommendedName>
    <domain>
        <recommendedName>
            <fullName evidence="6">23S rRNA m2G2445 methyltransferase</fullName>
            <ecNumber evidence="6">2.1.1.173</ecNumber>
        </recommendedName>
        <alternativeName>
            <fullName evidence="6">rRNA (guanine-N(2)-)-methyltransferase RlmL</fullName>
        </alternativeName>
    </domain>
    <domain>
        <recommendedName>
            <fullName evidence="6">23S rRNA m7G2069 methyltransferase</fullName>
            <ecNumber evidence="6">2.1.1.264</ecNumber>
        </recommendedName>
        <alternativeName>
            <fullName evidence="6">rRNA (guanine-N(7)-)-methyltransferase RlmK</fullName>
        </alternativeName>
    </domain>
</protein>
<dbReference type="PIRSF" id="PIRSF037618">
    <property type="entry name" value="RNA_Mtase_bacteria_prd"/>
    <property type="match status" value="1"/>
</dbReference>
<dbReference type="Gene3D" id="3.40.50.150">
    <property type="entry name" value="Vaccinia Virus protein VP39"/>
    <property type="match status" value="2"/>
</dbReference>
<dbReference type="PANTHER" id="PTHR47313:SF1">
    <property type="entry name" value="RIBOSOMAL RNA LARGE SUBUNIT METHYLTRANSFERASE K_L"/>
    <property type="match status" value="1"/>
</dbReference>
<dbReference type="Pfam" id="PF22020">
    <property type="entry name" value="RlmL_1st"/>
    <property type="match status" value="1"/>
</dbReference>
<dbReference type="HAMAP" id="MF_01858">
    <property type="entry name" value="23SrRNA_methyltr_KL"/>
    <property type="match status" value="1"/>
</dbReference>
<evidence type="ECO:0000256" key="2">
    <source>
        <dbReference type="ARBA" id="ARBA00022552"/>
    </source>
</evidence>
<dbReference type="AlphaFoldDB" id="A0A498CES4"/>
<evidence type="ECO:0000256" key="1">
    <source>
        <dbReference type="ARBA" id="ARBA00022490"/>
    </source>
</evidence>
<dbReference type="Proteomes" id="UP000275461">
    <property type="component" value="Unassembled WGS sequence"/>
</dbReference>
<keyword evidence="10" id="KW-1185">Reference proteome</keyword>
<dbReference type="GO" id="GO:0005737">
    <property type="term" value="C:cytoplasm"/>
    <property type="evidence" value="ECO:0007669"/>
    <property type="project" value="UniProtKB-SubCell"/>
</dbReference>
<dbReference type="Gene3D" id="3.30.750.80">
    <property type="entry name" value="RNA methyltransferase domain (HRMD) like"/>
    <property type="match status" value="1"/>
</dbReference>